<keyword evidence="1" id="KW-0472">Membrane</keyword>
<keyword evidence="1" id="KW-0812">Transmembrane</keyword>
<dbReference type="RefSeq" id="WP_133519141.1">
    <property type="nucleotide sequence ID" value="NZ_SNVW01000003.1"/>
</dbReference>
<sequence length="163" mass="18252">MHVGLRIVLDAPVDAVRDALLSPAVMVAVTKPFLVYRSRDPQGFPPRWVPGEPHPITASAFGVVPSGDTHVDLDLYEVQGVPVQRDNGGGVSGLFGRMTMQHRMAVRPTADGRTLLVDRLSYRMRPAVLGALLWPGMWVIWQWRALRMRSMAPQWRRHRRAAA</sequence>
<dbReference type="EMBL" id="SNVW01000003">
    <property type="protein sequence ID" value="TDN45331.1"/>
    <property type="molecule type" value="Genomic_DNA"/>
</dbReference>
<accession>A0A4R6DKJ6</accession>
<dbReference type="OrthoDB" id="7428016at2"/>
<feature type="transmembrane region" description="Helical" evidence="1">
    <location>
        <begin position="124"/>
        <end position="141"/>
    </location>
</feature>
<evidence type="ECO:0000256" key="1">
    <source>
        <dbReference type="SAM" id="Phobius"/>
    </source>
</evidence>
<evidence type="ECO:0000313" key="2">
    <source>
        <dbReference type="EMBL" id="TDN45331.1"/>
    </source>
</evidence>
<reference evidence="2 3" key="1">
    <citation type="submission" date="2019-03" db="EMBL/GenBank/DDBJ databases">
        <title>Genomic analyses of the natural microbiome of Caenorhabditis elegans.</title>
        <authorList>
            <person name="Samuel B."/>
        </authorList>
    </citation>
    <scope>NUCLEOTIDE SEQUENCE [LARGE SCALE GENOMIC DNA]</scope>
    <source>
        <strain evidence="2 3">JUb65</strain>
    </source>
</reference>
<evidence type="ECO:0008006" key="4">
    <source>
        <dbReference type="Google" id="ProtNLM"/>
    </source>
</evidence>
<dbReference type="SUPFAM" id="SSF55961">
    <property type="entry name" value="Bet v1-like"/>
    <property type="match status" value="1"/>
</dbReference>
<name>A0A4R6DKJ6_9MICO</name>
<gene>
    <name evidence="2" type="ORF">EDF64_103255</name>
</gene>
<evidence type="ECO:0000313" key="3">
    <source>
        <dbReference type="Proteomes" id="UP000295764"/>
    </source>
</evidence>
<keyword evidence="1" id="KW-1133">Transmembrane helix</keyword>
<dbReference type="AlphaFoldDB" id="A0A4R6DKJ6"/>
<comment type="caution">
    <text evidence="2">The sequence shown here is derived from an EMBL/GenBank/DDBJ whole genome shotgun (WGS) entry which is preliminary data.</text>
</comment>
<proteinExistence type="predicted"/>
<protein>
    <recommendedName>
        <fullName evidence="4">SRPBCC family protein</fullName>
    </recommendedName>
</protein>
<organism evidence="2 3">
    <name type="scientific">Curtobacterium flaccumfaciens</name>
    <dbReference type="NCBI Taxonomy" id="2035"/>
    <lineage>
        <taxon>Bacteria</taxon>
        <taxon>Bacillati</taxon>
        <taxon>Actinomycetota</taxon>
        <taxon>Actinomycetes</taxon>
        <taxon>Micrococcales</taxon>
        <taxon>Microbacteriaceae</taxon>
        <taxon>Curtobacterium</taxon>
    </lineage>
</organism>
<dbReference type="Proteomes" id="UP000295764">
    <property type="component" value="Unassembled WGS sequence"/>
</dbReference>